<keyword evidence="3" id="KW-1185">Reference proteome</keyword>
<dbReference type="OrthoDB" id="106983at2759"/>
<feature type="region of interest" description="Disordered" evidence="1">
    <location>
        <begin position="39"/>
        <end position="59"/>
    </location>
</feature>
<evidence type="ECO:0000313" key="3">
    <source>
        <dbReference type="Proteomes" id="UP001165083"/>
    </source>
</evidence>
<organism evidence="2 3">
    <name type="scientific">Phytophthora lilii</name>
    <dbReference type="NCBI Taxonomy" id="2077276"/>
    <lineage>
        <taxon>Eukaryota</taxon>
        <taxon>Sar</taxon>
        <taxon>Stramenopiles</taxon>
        <taxon>Oomycota</taxon>
        <taxon>Peronosporomycetes</taxon>
        <taxon>Peronosporales</taxon>
        <taxon>Peronosporaceae</taxon>
        <taxon>Phytophthora</taxon>
    </lineage>
</organism>
<name>A0A9W6WZQ0_9STRA</name>
<dbReference type="Proteomes" id="UP001165083">
    <property type="component" value="Unassembled WGS sequence"/>
</dbReference>
<comment type="caution">
    <text evidence="2">The sequence shown here is derived from an EMBL/GenBank/DDBJ whole genome shotgun (WGS) entry which is preliminary data.</text>
</comment>
<protein>
    <submittedName>
        <fullName evidence="2">Unnamed protein product</fullName>
    </submittedName>
</protein>
<feature type="compositionally biased region" description="Basic and acidic residues" evidence="1">
    <location>
        <begin position="50"/>
        <end position="59"/>
    </location>
</feature>
<feature type="region of interest" description="Disordered" evidence="1">
    <location>
        <begin position="227"/>
        <end position="266"/>
    </location>
</feature>
<accession>A0A9W6WZQ0</accession>
<evidence type="ECO:0000313" key="2">
    <source>
        <dbReference type="EMBL" id="GMF23196.1"/>
    </source>
</evidence>
<evidence type="ECO:0000256" key="1">
    <source>
        <dbReference type="SAM" id="MobiDB-lite"/>
    </source>
</evidence>
<reference evidence="2" key="1">
    <citation type="submission" date="2023-04" db="EMBL/GenBank/DDBJ databases">
        <title>Phytophthora lilii NBRC 32176.</title>
        <authorList>
            <person name="Ichikawa N."/>
            <person name="Sato H."/>
            <person name="Tonouchi N."/>
        </authorList>
    </citation>
    <scope>NUCLEOTIDE SEQUENCE</scope>
    <source>
        <strain evidence="2">NBRC 32176</strain>
    </source>
</reference>
<gene>
    <name evidence="2" type="ORF">Plil01_000933300</name>
</gene>
<sequence length="376" mass="43474">MVLHDQKEWRTLEDSMALDVSLVESVFYGLSKEYEKRHQERQRRLSGRNNQHEEEKLEHGSKTQLDEVVFAKADVLIALEKADGYLEKRPWLRVLHTRLSCVSFEKEGARLQGFVRHRQRDRTVCLRDVRRQLEKIYTDAKRSMEVEEKHKRFIAQARAASPWCVRETKYLHLSPARQLYGVHVLPPRRVIEEELQAQRECIASHARAVVNTAFGIVMDKLLAPYAQPKTSASTARRTGRRHAVDSAKTSPSQRQARAKREQVERDTQLRSLRLELLAPTANFASPEMTEGAEVETAKKKKKRDEITKVMLQLATVEAQGDTRLARKLLDHVVVQSGFRRAAEQAKRLGITAQPWEVVKLWRDLYRTSTLQALGRM</sequence>
<dbReference type="AlphaFoldDB" id="A0A9W6WZQ0"/>
<dbReference type="EMBL" id="BSXW01000466">
    <property type="protein sequence ID" value="GMF23196.1"/>
    <property type="molecule type" value="Genomic_DNA"/>
</dbReference>
<proteinExistence type="predicted"/>